<protein>
    <recommendedName>
        <fullName evidence="1">Myb/SANT-like domain-containing protein</fullName>
    </recommendedName>
</protein>
<dbReference type="PANTHER" id="PTHR46929:SF15">
    <property type="entry name" value="MYB_SANT-LIKE DOMAIN-CONTAINING PROTEIN"/>
    <property type="match status" value="1"/>
</dbReference>
<evidence type="ECO:0000313" key="2">
    <source>
        <dbReference type="EnsemblPlants" id="EMT26927"/>
    </source>
</evidence>
<dbReference type="Pfam" id="PF12776">
    <property type="entry name" value="Myb_DNA-bind_3"/>
    <property type="match status" value="1"/>
</dbReference>
<dbReference type="PANTHER" id="PTHR46929">
    <property type="entry name" value="EXPRESSED PROTEIN"/>
    <property type="match status" value="1"/>
</dbReference>
<organism evidence="2">
    <name type="scientific">Aegilops tauschii</name>
    <name type="common">Tausch's goatgrass</name>
    <name type="synonym">Aegilops squarrosa</name>
    <dbReference type="NCBI Taxonomy" id="37682"/>
    <lineage>
        <taxon>Eukaryota</taxon>
        <taxon>Viridiplantae</taxon>
        <taxon>Streptophyta</taxon>
        <taxon>Embryophyta</taxon>
        <taxon>Tracheophyta</taxon>
        <taxon>Spermatophyta</taxon>
        <taxon>Magnoliopsida</taxon>
        <taxon>Liliopsida</taxon>
        <taxon>Poales</taxon>
        <taxon>Poaceae</taxon>
        <taxon>BOP clade</taxon>
        <taxon>Pooideae</taxon>
        <taxon>Triticodae</taxon>
        <taxon>Triticeae</taxon>
        <taxon>Triticinae</taxon>
        <taxon>Aegilops</taxon>
    </lineage>
</organism>
<name>M8CI41_AEGTA</name>
<reference evidence="2" key="1">
    <citation type="submission" date="2015-06" db="UniProtKB">
        <authorList>
            <consortium name="EnsemblPlants"/>
        </authorList>
    </citation>
    <scope>IDENTIFICATION</scope>
</reference>
<feature type="domain" description="Myb/SANT-like" evidence="1">
    <location>
        <begin position="1"/>
        <end position="91"/>
    </location>
</feature>
<sequence>MDTTLLAVLVEHHNNDDHAQNGWMPHVYNACIKHGKDRCDVDIAKENIIGRIKTFHKHYEIITKMLAQSGFGWDWVKNMVSVDSDKVWSRYVEANKDACAYRNKTNEPLPMPKVTPPTEILDALKKIPNLEGSDMPRAYGKLIVDERLFEALMALPEELRKPWLLTLD</sequence>
<dbReference type="InterPro" id="IPR024752">
    <property type="entry name" value="Myb/SANT-like_dom"/>
</dbReference>
<accession>M8CI41</accession>
<proteinExistence type="predicted"/>
<evidence type="ECO:0000259" key="1">
    <source>
        <dbReference type="Pfam" id="PF12776"/>
    </source>
</evidence>
<dbReference type="EnsemblPlants" id="EMT26927">
    <property type="protein sequence ID" value="EMT26927"/>
    <property type="gene ID" value="F775_04070"/>
</dbReference>
<dbReference type="AlphaFoldDB" id="M8CI41"/>